<dbReference type="Proteomes" id="UP001283361">
    <property type="component" value="Unassembled WGS sequence"/>
</dbReference>
<dbReference type="AlphaFoldDB" id="A0AAE1AJ12"/>
<gene>
    <name evidence="2" type="ORF">RRG08_029163</name>
</gene>
<feature type="region of interest" description="Disordered" evidence="1">
    <location>
        <begin position="1"/>
        <end position="24"/>
    </location>
</feature>
<dbReference type="EMBL" id="JAWDGP010001738">
    <property type="protein sequence ID" value="KAK3788709.1"/>
    <property type="molecule type" value="Genomic_DNA"/>
</dbReference>
<comment type="caution">
    <text evidence="2">The sequence shown here is derived from an EMBL/GenBank/DDBJ whole genome shotgun (WGS) entry which is preliminary data.</text>
</comment>
<evidence type="ECO:0000256" key="1">
    <source>
        <dbReference type="SAM" id="MobiDB-lite"/>
    </source>
</evidence>
<evidence type="ECO:0000313" key="2">
    <source>
        <dbReference type="EMBL" id="KAK3788709.1"/>
    </source>
</evidence>
<protein>
    <submittedName>
        <fullName evidence="2">Uncharacterized protein</fullName>
    </submittedName>
</protein>
<accession>A0AAE1AJ12</accession>
<reference evidence="2" key="1">
    <citation type="journal article" date="2023" name="G3 (Bethesda)">
        <title>A reference genome for the long-term kleptoplast-retaining sea slug Elysia crispata morphotype clarki.</title>
        <authorList>
            <person name="Eastman K.E."/>
            <person name="Pendleton A.L."/>
            <person name="Shaikh M.A."/>
            <person name="Suttiyut T."/>
            <person name="Ogas R."/>
            <person name="Tomko P."/>
            <person name="Gavelis G."/>
            <person name="Widhalm J.R."/>
            <person name="Wisecaver J.H."/>
        </authorList>
    </citation>
    <scope>NUCLEOTIDE SEQUENCE</scope>
    <source>
        <strain evidence="2">ECLA1</strain>
    </source>
</reference>
<name>A0AAE1AJ12_9GAST</name>
<evidence type="ECO:0000313" key="3">
    <source>
        <dbReference type="Proteomes" id="UP001283361"/>
    </source>
</evidence>
<organism evidence="2 3">
    <name type="scientific">Elysia crispata</name>
    <name type="common">lettuce slug</name>
    <dbReference type="NCBI Taxonomy" id="231223"/>
    <lineage>
        <taxon>Eukaryota</taxon>
        <taxon>Metazoa</taxon>
        <taxon>Spiralia</taxon>
        <taxon>Lophotrochozoa</taxon>
        <taxon>Mollusca</taxon>
        <taxon>Gastropoda</taxon>
        <taxon>Heterobranchia</taxon>
        <taxon>Euthyneura</taxon>
        <taxon>Panpulmonata</taxon>
        <taxon>Sacoglossa</taxon>
        <taxon>Placobranchoidea</taxon>
        <taxon>Plakobranchidae</taxon>
        <taxon>Elysia</taxon>
    </lineage>
</organism>
<keyword evidence="3" id="KW-1185">Reference proteome</keyword>
<feature type="compositionally biased region" description="Basic and acidic residues" evidence="1">
    <location>
        <begin position="10"/>
        <end position="24"/>
    </location>
</feature>
<proteinExistence type="predicted"/>
<sequence>MRTTSDEDDMRQRNSMEDGQRTKHYIQEELRREKSALQVTILTEFGLPPGESVVFPLTPNRDKSQS</sequence>